<dbReference type="InterPro" id="IPR036291">
    <property type="entry name" value="NAD(P)-bd_dom_sf"/>
</dbReference>
<dbReference type="Gene3D" id="3.30.1780.10">
    <property type="entry name" value="ornithine cyclodeaminase, domain 1"/>
    <property type="match status" value="1"/>
</dbReference>
<name>A0ABW8RM43_9BACI</name>
<organism evidence="1 2">
    <name type="scientific">Bacillus salipaludis</name>
    <dbReference type="NCBI Taxonomy" id="2547811"/>
    <lineage>
        <taxon>Bacteria</taxon>
        <taxon>Bacillati</taxon>
        <taxon>Bacillota</taxon>
        <taxon>Bacilli</taxon>
        <taxon>Bacillales</taxon>
        <taxon>Bacillaceae</taxon>
        <taxon>Bacillus</taxon>
    </lineage>
</organism>
<dbReference type="InterPro" id="IPR023401">
    <property type="entry name" value="ODC_N"/>
</dbReference>
<dbReference type="NCBIfam" id="NF006379">
    <property type="entry name" value="PRK08618.1"/>
    <property type="match status" value="1"/>
</dbReference>
<dbReference type="Gene3D" id="3.40.50.720">
    <property type="entry name" value="NAD(P)-binding Rossmann-like Domain"/>
    <property type="match status" value="1"/>
</dbReference>
<proteinExistence type="predicted"/>
<evidence type="ECO:0000313" key="1">
    <source>
        <dbReference type="EMBL" id="MFK9094607.1"/>
    </source>
</evidence>
<dbReference type="Proteomes" id="UP001623041">
    <property type="component" value="Unassembled WGS sequence"/>
</dbReference>
<comment type="caution">
    <text evidence="1">The sequence shown here is derived from an EMBL/GenBank/DDBJ whole genome shotgun (WGS) entry which is preliminary data.</text>
</comment>
<dbReference type="Pfam" id="PF02423">
    <property type="entry name" value="OCD_Mu_crystall"/>
    <property type="match status" value="1"/>
</dbReference>
<dbReference type="PIRSF" id="PIRSF001439">
    <property type="entry name" value="CryM"/>
    <property type="match status" value="1"/>
</dbReference>
<protein>
    <submittedName>
        <fullName evidence="1">Ornithine cyclodeaminase family protein</fullName>
    </submittedName>
</protein>
<reference evidence="1 2" key="1">
    <citation type="submission" date="2024-11" db="EMBL/GenBank/DDBJ databases">
        <authorList>
            <person name="Lucas J.A."/>
        </authorList>
    </citation>
    <scope>NUCLEOTIDE SEQUENCE [LARGE SCALE GENOMIC DNA]</scope>
    <source>
        <strain evidence="1 2">Z 5.4</strain>
    </source>
</reference>
<dbReference type="EMBL" id="JBJHQH010000025">
    <property type="protein sequence ID" value="MFK9094607.1"/>
    <property type="molecule type" value="Genomic_DNA"/>
</dbReference>
<dbReference type="InterPro" id="IPR003462">
    <property type="entry name" value="ODC_Mu_crystall"/>
</dbReference>
<dbReference type="SUPFAM" id="SSF51735">
    <property type="entry name" value="NAD(P)-binding Rossmann-fold domains"/>
    <property type="match status" value="1"/>
</dbReference>
<gene>
    <name evidence="1" type="ORF">ACJEBI_24435</name>
</gene>
<keyword evidence="2" id="KW-1185">Reference proteome</keyword>
<accession>A0ABW8RM43</accession>
<dbReference type="PANTHER" id="PTHR13812">
    <property type="entry name" value="KETIMINE REDUCTASE MU-CRYSTALLIN"/>
    <property type="match status" value="1"/>
</dbReference>
<evidence type="ECO:0000313" key="2">
    <source>
        <dbReference type="Proteomes" id="UP001623041"/>
    </source>
</evidence>
<dbReference type="PANTHER" id="PTHR13812:SF19">
    <property type="entry name" value="KETIMINE REDUCTASE MU-CRYSTALLIN"/>
    <property type="match status" value="1"/>
</dbReference>
<sequence length="336" mass="36049">MLILSSSDQQYLLNMSEVIDAVAVGLEEYSAARTNTPLRTILPVSKSGGNAIFMPASAEEVGCLGMKYVSTFPNNRKIGKKVINGVVLFMDIETGEPLALLEASYLTVMRTGALSGVATKYLARPDSKTLSMIGTGEQALGQLQAILAVRNIEKVKLNNRSKQKALEFAAHIERLFPVTASVFDNPDEAINGADIIVTSTSSDTPVYTGEVAPGVHINAIGSYQPTMRELPTSVISQAQKVVVESRDATVKEAGDLLIPIQEGKFSVDRIHAELGEIIGNRAAGREDESEITVFKSVGFAAADIVVAKYFYEKALKEGIGQRVELGPAWSLSTIKA</sequence>
<dbReference type="RefSeq" id="WP_406583072.1">
    <property type="nucleotide sequence ID" value="NZ_JBJHQH010000025.1"/>
</dbReference>